<dbReference type="GO" id="GO:0000271">
    <property type="term" value="P:polysaccharide biosynthetic process"/>
    <property type="evidence" value="ECO:0007669"/>
    <property type="project" value="TreeGrafter"/>
</dbReference>
<dbReference type="KEGG" id="vfa:MM35RIKEN_12320"/>
<dbReference type="InterPro" id="IPR015422">
    <property type="entry name" value="PyrdxlP-dep_Trfase_small"/>
</dbReference>
<reference evidence="4" key="1">
    <citation type="submission" date="2020-09" db="EMBL/GenBank/DDBJ databases">
        <title>New species isolated from human feces.</title>
        <authorList>
            <person name="Kitahara M."/>
            <person name="Shigeno Y."/>
            <person name="Shime M."/>
            <person name="Matsumoto Y."/>
            <person name="Nakamura S."/>
            <person name="Motooka D."/>
            <person name="Fukuoka S."/>
            <person name="Nishikawa H."/>
            <person name="Benno Y."/>
        </authorList>
    </citation>
    <scope>NUCLEOTIDE SEQUENCE</scope>
    <source>
        <strain evidence="4">MM35</strain>
    </source>
</reference>
<keyword evidence="4" id="KW-0808">Transferase</keyword>
<evidence type="ECO:0000256" key="1">
    <source>
        <dbReference type="PIRSR" id="PIRSR000390-1"/>
    </source>
</evidence>
<gene>
    <name evidence="4" type="ORF">MM35RIKEN_12320</name>
</gene>
<keyword evidence="2 3" id="KW-0663">Pyridoxal phosphate</keyword>
<feature type="active site" description="Proton acceptor" evidence="1">
    <location>
        <position position="191"/>
    </location>
</feature>
<evidence type="ECO:0000313" key="4">
    <source>
        <dbReference type="EMBL" id="BCK79040.1"/>
    </source>
</evidence>
<proteinExistence type="inferred from homology"/>
<evidence type="ECO:0000256" key="3">
    <source>
        <dbReference type="RuleBase" id="RU004508"/>
    </source>
</evidence>
<dbReference type="InterPro" id="IPR015421">
    <property type="entry name" value="PyrdxlP-dep_Trfase_major"/>
</dbReference>
<dbReference type="GO" id="GO:0008483">
    <property type="term" value="F:transaminase activity"/>
    <property type="evidence" value="ECO:0007669"/>
    <property type="project" value="UniProtKB-KW"/>
</dbReference>
<keyword evidence="4" id="KW-0032">Aminotransferase</keyword>
<dbReference type="Proteomes" id="UP000681343">
    <property type="component" value="Chromosome"/>
</dbReference>
<keyword evidence="5" id="KW-1185">Reference proteome</keyword>
<dbReference type="Gene3D" id="3.40.640.10">
    <property type="entry name" value="Type I PLP-dependent aspartate aminotransferase-like (Major domain)"/>
    <property type="match status" value="1"/>
</dbReference>
<evidence type="ECO:0000256" key="2">
    <source>
        <dbReference type="PIRSR" id="PIRSR000390-2"/>
    </source>
</evidence>
<dbReference type="RefSeq" id="WP_212820220.1">
    <property type="nucleotide sequence ID" value="NZ_AP023415.1"/>
</dbReference>
<dbReference type="EMBL" id="AP023415">
    <property type="protein sequence ID" value="BCK79040.1"/>
    <property type="molecule type" value="Genomic_DNA"/>
</dbReference>
<dbReference type="GO" id="GO:0030170">
    <property type="term" value="F:pyridoxal phosphate binding"/>
    <property type="evidence" value="ECO:0007669"/>
    <property type="project" value="TreeGrafter"/>
</dbReference>
<dbReference type="InterPro" id="IPR015424">
    <property type="entry name" value="PyrdxlP-dep_Trfase"/>
</dbReference>
<sequence>MQFIDLKAQYAALKDEINANIQAVLDSAQFIGGPQVKELEQELADFVGRKHCITCANGTDALQIAYMVAGVGEGDAVFCPDMTFISSTEPAKMFGATSVFCDITKDTYTLCPESLEKQIKAVLAEGKLTPKAVVAVDILGNPCDYDTIAPICEKYGLILIEDAAQAFGASNKGRKCCSFGYIATTSFFPAKPLGCYGDGGAIFTDDDTAADIIRSLCVHGKGPGGKYDNIRVGMNSRLDTVQAAILLPKLKALKDYEIDRRQEVAGRYNAAFSKDFTTPFVAEGCVSAWAQYAILAKDTQTRDKVIAHLKEKNIPNMVYYPTPQHALPVFKAEPHYGETYANADDYCARTLSLPMHPYMDAAEQQQVIDAVLEAL</sequence>
<evidence type="ECO:0000313" key="5">
    <source>
        <dbReference type="Proteomes" id="UP000681343"/>
    </source>
</evidence>
<dbReference type="CDD" id="cd00616">
    <property type="entry name" value="AHBA_syn"/>
    <property type="match status" value="1"/>
</dbReference>
<organism evidence="4 5">
    <name type="scientific">Vescimonas fastidiosa</name>
    <dbReference type="NCBI Taxonomy" id="2714353"/>
    <lineage>
        <taxon>Bacteria</taxon>
        <taxon>Bacillati</taxon>
        <taxon>Bacillota</taxon>
        <taxon>Clostridia</taxon>
        <taxon>Eubacteriales</taxon>
        <taxon>Oscillospiraceae</taxon>
        <taxon>Vescimonas</taxon>
    </lineage>
</organism>
<dbReference type="PANTHER" id="PTHR30244">
    <property type="entry name" value="TRANSAMINASE"/>
    <property type="match status" value="1"/>
</dbReference>
<name>A0A810PT50_9FIRM</name>
<dbReference type="PANTHER" id="PTHR30244:SF42">
    <property type="entry name" value="UDP-2-ACETAMIDO-2-DEOXY-3-OXO-D-GLUCURONATE AMINOTRANSFERASE"/>
    <property type="match status" value="1"/>
</dbReference>
<comment type="similarity">
    <text evidence="3">Belongs to the DegT/DnrJ/EryC1 family.</text>
</comment>
<protein>
    <submittedName>
        <fullName evidence="4">Aminotransferase DegT</fullName>
    </submittedName>
</protein>
<dbReference type="Gene3D" id="3.90.1150.10">
    <property type="entry name" value="Aspartate Aminotransferase, domain 1"/>
    <property type="match status" value="1"/>
</dbReference>
<dbReference type="Pfam" id="PF01041">
    <property type="entry name" value="DegT_DnrJ_EryC1"/>
    <property type="match status" value="1"/>
</dbReference>
<dbReference type="SUPFAM" id="SSF53383">
    <property type="entry name" value="PLP-dependent transferases"/>
    <property type="match status" value="1"/>
</dbReference>
<dbReference type="AlphaFoldDB" id="A0A810PT50"/>
<dbReference type="InterPro" id="IPR000653">
    <property type="entry name" value="DegT/StrS_aminotransferase"/>
</dbReference>
<dbReference type="PIRSF" id="PIRSF000390">
    <property type="entry name" value="PLP_StrS"/>
    <property type="match status" value="1"/>
</dbReference>
<accession>A0A810PT50</accession>
<feature type="modified residue" description="N6-(pyridoxal phosphate)lysine" evidence="2">
    <location>
        <position position="191"/>
    </location>
</feature>